<evidence type="ECO:0000256" key="5">
    <source>
        <dbReference type="ARBA" id="ARBA00022475"/>
    </source>
</evidence>
<dbReference type="PANTHER" id="PTHR30074">
    <property type="entry name" value="FORMATE DEHYDROGENASE, NITRATE-INDUCIBLE, CYTOCHROME B556 FDN SUBUNIT"/>
    <property type="match status" value="1"/>
</dbReference>
<dbReference type="Gene3D" id="1.20.950.20">
    <property type="entry name" value="Transmembrane di-heme cytochromes, Chain C"/>
    <property type="match status" value="1"/>
</dbReference>
<evidence type="ECO:0000256" key="1">
    <source>
        <dbReference type="ARBA" id="ARBA00001971"/>
    </source>
</evidence>
<dbReference type="FunFam" id="1.20.950.20:FF:000002">
    <property type="entry name" value="Formate dehydrogenase cytochrome b556 subunit"/>
    <property type="match status" value="1"/>
</dbReference>
<comment type="caution">
    <text evidence="15">The sequence shown here is derived from an EMBL/GenBank/DDBJ whole genome shotgun (WGS) entry which is preliminary data.</text>
</comment>
<dbReference type="InterPro" id="IPR011577">
    <property type="entry name" value="Cyt_b561_bac/Ni-Hgenase"/>
</dbReference>
<dbReference type="GO" id="GO:0005886">
    <property type="term" value="C:plasma membrane"/>
    <property type="evidence" value="ECO:0007669"/>
    <property type="project" value="UniProtKB-SubCell"/>
</dbReference>
<dbReference type="GO" id="GO:0009326">
    <property type="term" value="C:formate dehydrogenase complex"/>
    <property type="evidence" value="ECO:0007669"/>
    <property type="project" value="InterPro"/>
</dbReference>
<dbReference type="GO" id="GO:0015944">
    <property type="term" value="P:formate oxidation"/>
    <property type="evidence" value="ECO:0007669"/>
    <property type="project" value="UniProtKB-ARBA"/>
</dbReference>
<keyword evidence="10 13" id="KW-1133">Transmembrane helix</keyword>
<evidence type="ECO:0000256" key="6">
    <source>
        <dbReference type="ARBA" id="ARBA00022617"/>
    </source>
</evidence>
<keyword evidence="8" id="KW-0479">Metal-binding</keyword>
<sequence length="341" mass="37110">MRAPLRFVLAAMLMLAAGPVLVVPVLVLPVLAQPVTDAARGNISASEMELQATLRGDIIRGRITIPDSRAANLIQPEGREWREFHNVTLGWIGGIAVLGMLALLVIFYLARGKIRMEGGPSGRTIQRFNWFERANHWMTASTFIILALSGLNITFGRYLLLPLFGPEIFAEATQLGKIAHNYLSFPFALGIVVMFLLWIRDNIPNALDVAWLRAGGGIIGHGHPPADRFNAGQKMIFWITVLGGGLVAASGYLLIFPFFFTGMQGMQLALIVHGILAVLMIAAMLGHIYIGTIGMEGAFDAMGTGQVDYNWARAHHSLWVEKEVVRARSTIDGTAKPAGAD</sequence>
<name>A0A2W7I6H0_9PROT</name>
<gene>
    <name evidence="15" type="ORF">C8P66_11840</name>
</gene>
<evidence type="ECO:0000256" key="3">
    <source>
        <dbReference type="ARBA" id="ARBA00010747"/>
    </source>
</evidence>
<dbReference type="Proteomes" id="UP000249688">
    <property type="component" value="Unassembled WGS sequence"/>
</dbReference>
<reference evidence="15 16" key="1">
    <citation type="submission" date="2018-06" db="EMBL/GenBank/DDBJ databases">
        <title>Genomic Encyclopedia of Archaeal and Bacterial Type Strains, Phase II (KMG-II): from individual species to whole genera.</title>
        <authorList>
            <person name="Goeker M."/>
        </authorList>
    </citation>
    <scope>NUCLEOTIDE SEQUENCE [LARGE SCALE GENOMIC DNA]</scope>
    <source>
        <strain evidence="15 16">DSM 24525</strain>
    </source>
</reference>
<dbReference type="SUPFAM" id="SSF81342">
    <property type="entry name" value="Transmembrane di-heme cytochromes"/>
    <property type="match status" value="1"/>
</dbReference>
<dbReference type="GO" id="GO:0009055">
    <property type="term" value="F:electron transfer activity"/>
    <property type="evidence" value="ECO:0007669"/>
    <property type="project" value="InterPro"/>
</dbReference>
<evidence type="ECO:0000256" key="11">
    <source>
        <dbReference type="ARBA" id="ARBA00023004"/>
    </source>
</evidence>
<feature type="transmembrane region" description="Helical" evidence="13">
    <location>
        <begin position="236"/>
        <end position="260"/>
    </location>
</feature>
<comment type="cofactor">
    <cofactor evidence="1">
        <name>heme</name>
        <dbReference type="ChEBI" id="CHEBI:30413"/>
    </cofactor>
</comment>
<organism evidence="15 16">
    <name type="scientific">Humitalea rosea</name>
    <dbReference type="NCBI Taxonomy" id="990373"/>
    <lineage>
        <taxon>Bacteria</taxon>
        <taxon>Pseudomonadati</taxon>
        <taxon>Pseudomonadota</taxon>
        <taxon>Alphaproteobacteria</taxon>
        <taxon>Acetobacterales</taxon>
        <taxon>Roseomonadaceae</taxon>
        <taxon>Humitalea</taxon>
    </lineage>
</organism>
<dbReference type="EMBL" id="QKYU01000018">
    <property type="protein sequence ID" value="PZW42254.1"/>
    <property type="molecule type" value="Genomic_DNA"/>
</dbReference>
<keyword evidence="16" id="KW-1185">Reference proteome</keyword>
<evidence type="ECO:0000256" key="8">
    <source>
        <dbReference type="ARBA" id="ARBA00022723"/>
    </source>
</evidence>
<evidence type="ECO:0000256" key="2">
    <source>
        <dbReference type="ARBA" id="ARBA00004651"/>
    </source>
</evidence>
<dbReference type="InterPro" id="IPR051817">
    <property type="entry name" value="FDH_cytochrome_b556_subunit"/>
</dbReference>
<dbReference type="PANTHER" id="PTHR30074:SF6">
    <property type="entry name" value="FORMATE DEHYDROGENASE GAMMA SUBUNIT"/>
    <property type="match status" value="1"/>
</dbReference>
<keyword evidence="7 13" id="KW-0812">Transmembrane</keyword>
<dbReference type="Pfam" id="PF01292">
    <property type="entry name" value="Ni_hydr_CYTB"/>
    <property type="match status" value="1"/>
</dbReference>
<evidence type="ECO:0000256" key="4">
    <source>
        <dbReference type="ARBA" id="ARBA00022448"/>
    </source>
</evidence>
<dbReference type="GO" id="GO:0046872">
    <property type="term" value="F:metal ion binding"/>
    <property type="evidence" value="ECO:0007669"/>
    <property type="project" value="UniProtKB-KW"/>
</dbReference>
<keyword evidence="6" id="KW-0349">Heme</keyword>
<proteinExistence type="inferred from homology"/>
<evidence type="ECO:0000256" key="7">
    <source>
        <dbReference type="ARBA" id="ARBA00022692"/>
    </source>
</evidence>
<evidence type="ECO:0000313" key="15">
    <source>
        <dbReference type="EMBL" id="PZW42254.1"/>
    </source>
</evidence>
<accession>A0A2W7I6H0</accession>
<dbReference type="NCBIfam" id="TIGR01583">
    <property type="entry name" value="formate-DH-gamm"/>
    <property type="match status" value="1"/>
</dbReference>
<protein>
    <submittedName>
        <fullName evidence="15">Formate dehydrogenase gamma subunit</fullName>
    </submittedName>
</protein>
<dbReference type="GO" id="GO:0022904">
    <property type="term" value="P:respiratory electron transport chain"/>
    <property type="evidence" value="ECO:0007669"/>
    <property type="project" value="InterPro"/>
</dbReference>
<keyword evidence="12 13" id="KW-0472">Membrane</keyword>
<evidence type="ECO:0000256" key="10">
    <source>
        <dbReference type="ARBA" id="ARBA00022989"/>
    </source>
</evidence>
<feature type="transmembrane region" description="Helical" evidence="13">
    <location>
        <begin position="137"/>
        <end position="159"/>
    </location>
</feature>
<feature type="domain" description="Cytochrome b561 bacterial/Ni-hydrogenase" evidence="14">
    <location>
        <begin position="127"/>
        <end position="305"/>
    </location>
</feature>
<dbReference type="GO" id="GO:0009061">
    <property type="term" value="P:anaerobic respiration"/>
    <property type="evidence" value="ECO:0007669"/>
    <property type="project" value="TreeGrafter"/>
</dbReference>
<feature type="transmembrane region" description="Helical" evidence="13">
    <location>
        <begin position="179"/>
        <end position="199"/>
    </location>
</feature>
<feature type="transmembrane region" description="Helical" evidence="13">
    <location>
        <begin position="7"/>
        <end position="32"/>
    </location>
</feature>
<dbReference type="InterPro" id="IPR016174">
    <property type="entry name" value="Di-haem_cyt_TM"/>
</dbReference>
<keyword evidence="11" id="KW-0408">Iron</keyword>
<evidence type="ECO:0000259" key="14">
    <source>
        <dbReference type="Pfam" id="PF01292"/>
    </source>
</evidence>
<dbReference type="GO" id="GO:0008863">
    <property type="term" value="F:formate dehydrogenase (NAD+) activity"/>
    <property type="evidence" value="ECO:0007669"/>
    <property type="project" value="InterPro"/>
</dbReference>
<dbReference type="GO" id="GO:0036397">
    <property type="term" value="F:formate dehydrogenase (quinone) activity"/>
    <property type="evidence" value="ECO:0007669"/>
    <property type="project" value="TreeGrafter"/>
</dbReference>
<dbReference type="RefSeq" id="WP_245903577.1">
    <property type="nucleotide sequence ID" value="NZ_QKYU01000018.1"/>
</dbReference>
<feature type="transmembrane region" description="Helical" evidence="13">
    <location>
        <begin position="89"/>
        <end position="110"/>
    </location>
</feature>
<feature type="transmembrane region" description="Helical" evidence="13">
    <location>
        <begin position="266"/>
        <end position="290"/>
    </location>
</feature>
<dbReference type="AlphaFoldDB" id="A0A2W7I6H0"/>
<comment type="similarity">
    <text evidence="3">Belongs to the formate dehydrogenase gamma subunit family.</text>
</comment>
<keyword evidence="9" id="KW-0249">Electron transport</keyword>
<evidence type="ECO:0000256" key="13">
    <source>
        <dbReference type="SAM" id="Phobius"/>
    </source>
</evidence>
<evidence type="ECO:0000256" key="12">
    <source>
        <dbReference type="ARBA" id="ARBA00023136"/>
    </source>
</evidence>
<dbReference type="InterPro" id="IPR006471">
    <property type="entry name" value="Formate_DH_gsu"/>
</dbReference>
<evidence type="ECO:0000256" key="9">
    <source>
        <dbReference type="ARBA" id="ARBA00022982"/>
    </source>
</evidence>
<evidence type="ECO:0000313" key="16">
    <source>
        <dbReference type="Proteomes" id="UP000249688"/>
    </source>
</evidence>
<comment type="subcellular location">
    <subcellularLocation>
        <location evidence="2">Cell membrane</location>
        <topology evidence="2">Multi-pass membrane protein</topology>
    </subcellularLocation>
</comment>
<keyword evidence="5" id="KW-1003">Cell membrane</keyword>
<keyword evidence="4" id="KW-0813">Transport</keyword>